<evidence type="ECO:0000256" key="4">
    <source>
        <dbReference type="ARBA" id="ARBA00012438"/>
    </source>
</evidence>
<dbReference type="InterPro" id="IPR017205">
    <property type="entry name" value="Sig_transdc_His_kinase_ChrS"/>
</dbReference>
<dbReference type="Pfam" id="PF02518">
    <property type="entry name" value="HATPase_c"/>
    <property type="match status" value="1"/>
</dbReference>
<evidence type="ECO:0000256" key="12">
    <source>
        <dbReference type="ARBA" id="ARBA00023012"/>
    </source>
</evidence>
<evidence type="ECO:0000313" key="20">
    <source>
        <dbReference type="EMBL" id="SFN88511.1"/>
    </source>
</evidence>
<sequence length="411" mass="43646">MHTVTPPHTPSGPAAGSGAGERAGWTDLPPPLDRRIAFALDTSSWVVLVVMSVLGLWGLRDTGSMVLAGALCLVYGLLDAVGRRHAAVPRYPSLLMALQTLVVAILLALPSDYRDAFAFLLVMLSIRCVLFLGPRAGAAWIALFWLLSSAAALWEYGLSGLVVAGFNLGVYPLCGMVGYALAALARSTAERADALAELQLAQARLRRVAVDEERRRLGRDLHDSVKQQVFATTMQIGAARALLADRPERASEALDRAEQAARRAGTELNTVIHELRSAELDGGVPLALQRLTDSWAQETGTPVRVGLAETVQVPEQAEHALLRVAEEALSNVARHAGARQVEVSLAEAGGEVVLTIADDGRGYDPGRARTGVGVSSMQERVTALDGRLDVHTAPGGGTTVRARVPSRGEET</sequence>
<keyword evidence="7" id="KW-0963">Cytoplasm</keyword>
<dbReference type="Gene3D" id="3.30.565.10">
    <property type="entry name" value="Histidine kinase-like ATPase, C-terminal domain"/>
    <property type="match status" value="1"/>
</dbReference>
<dbReference type="SUPFAM" id="SSF55874">
    <property type="entry name" value="ATPase domain of HSP90 chaperone/DNA topoisomerase II/histidine kinase"/>
    <property type="match status" value="1"/>
</dbReference>
<keyword evidence="11" id="KW-0408">Iron</keyword>
<dbReference type="AlphaFoldDB" id="A0A1I5CPE8"/>
<feature type="domain" description="Histidine kinase" evidence="19">
    <location>
        <begin position="321"/>
        <end position="408"/>
    </location>
</feature>
<reference evidence="20 21" key="1">
    <citation type="submission" date="2016-10" db="EMBL/GenBank/DDBJ databases">
        <authorList>
            <person name="de Groot N.N."/>
        </authorList>
    </citation>
    <scope>NUCLEOTIDE SEQUENCE [LARGE SCALE GENOMIC DNA]</scope>
    <source>
        <strain evidence="20 21">CGMCC 4.1877</strain>
    </source>
</reference>
<feature type="region of interest" description="Disordered" evidence="17">
    <location>
        <begin position="1"/>
        <end position="22"/>
    </location>
</feature>
<evidence type="ECO:0000256" key="16">
    <source>
        <dbReference type="SAM" id="Coils"/>
    </source>
</evidence>
<keyword evidence="18" id="KW-0812">Transmembrane</keyword>
<feature type="transmembrane region" description="Helical" evidence="18">
    <location>
        <begin position="93"/>
        <end position="110"/>
    </location>
</feature>
<evidence type="ECO:0000256" key="5">
    <source>
        <dbReference type="ARBA" id="ARBA00017322"/>
    </source>
</evidence>
<dbReference type="GO" id="GO:0046983">
    <property type="term" value="F:protein dimerization activity"/>
    <property type="evidence" value="ECO:0007669"/>
    <property type="project" value="InterPro"/>
</dbReference>
<accession>A0A1I5CPE8</accession>
<comment type="function">
    <text evidence="14">Member of the two-component regulatory system NreB/NreC involved in the control of dissimilatory nitrate/nitrite reduction in response to oxygen. NreB functions as a direct oxygen sensor histidine kinase which is autophosphorylated, in the absence of oxygen, probably at the conserved histidine residue, and transfers its phosphate group probably to a conserved aspartate residue of NreC. NreB/NreC activates the expression of the nitrate (narGHJI) and nitrite (nir) reductase operons, as well as the putative nitrate transporter gene narT.</text>
</comment>
<dbReference type="PRINTS" id="PR00344">
    <property type="entry name" value="BCTRLSENSOR"/>
</dbReference>
<protein>
    <recommendedName>
        <fullName evidence="5">Oxygen sensor histidine kinase NreB</fullName>
        <ecNumber evidence="4">2.7.13.3</ecNumber>
    </recommendedName>
    <alternativeName>
        <fullName evidence="15">Nitrogen regulation protein B</fullName>
    </alternativeName>
</protein>
<dbReference type="InterPro" id="IPR004358">
    <property type="entry name" value="Sig_transdc_His_kin-like_C"/>
</dbReference>
<dbReference type="PIRSF" id="PIRSF037434">
    <property type="entry name" value="STHK_ChrS"/>
    <property type="match status" value="1"/>
</dbReference>
<name>A0A1I5CPE8_PSUAM</name>
<feature type="transmembrane region" description="Helical" evidence="18">
    <location>
        <begin position="36"/>
        <end position="57"/>
    </location>
</feature>
<dbReference type="InterPro" id="IPR003594">
    <property type="entry name" value="HATPase_dom"/>
</dbReference>
<dbReference type="InterPro" id="IPR050482">
    <property type="entry name" value="Sensor_HK_TwoCompSys"/>
</dbReference>
<evidence type="ECO:0000256" key="8">
    <source>
        <dbReference type="ARBA" id="ARBA00022679"/>
    </source>
</evidence>
<dbReference type="PANTHER" id="PTHR24421">
    <property type="entry name" value="NITRATE/NITRITE SENSOR PROTEIN NARX-RELATED"/>
    <property type="match status" value="1"/>
</dbReference>
<dbReference type="GO" id="GO:0046872">
    <property type="term" value="F:metal ion binding"/>
    <property type="evidence" value="ECO:0007669"/>
    <property type="project" value="UniProtKB-KW"/>
</dbReference>
<dbReference type="PROSITE" id="PS50109">
    <property type="entry name" value="HIS_KIN"/>
    <property type="match status" value="1"/>
</dbReference>
<dbReference type="Gene3D" id="1.20.5.1930">
    <property type="match status" value="1"/>
</dbReference>
<dbReference type="SMART" id="SM00387">
    <property type="entry name" value="HATPase_c"/>
    <property type="match status" value="1"/>
</dbReference>
<keyword evidence="12" id="KW-0902">Two-component regulatory system</keyword>
<dbReference type="GO" id="GO:0016020">
    <property type="term" value="C:membrane"/>
    <property type="evidence" value="ECO:0007669"/>
    <property type="project" value="InterPro"/>
</dbReference>
<evidence type="ECO:0000256" key="3">
    <source>
        <dbReference type="ARBA" id="ARBA00004496"/>
    </source>
</evidence>
<organism evidence="20 21">
    <name type="scientific">Pseudonocardia ammonioxydans</name>
    <dbReference type="NCBI Taxonomy" id="260086"/>
    <lineage>
        <taxon>Bacteria</taxon>
        <taxon>Bacillati</taxon>
        <taxon>Actinomycetota</taxon>
        <taxon>Actinomycetes</taxon>
        <taxon>Pseudonocardiales</taxon>
        <taxon>Pseudonocardiaceae</taxon>
        <taxon>Pseudonocardia</taxon>
    </lineage>
</organism>
<dbReference type="STRING" id="260086.SAMN05216207_102391"/>
<proteinExistence type="predicted"/>
<comment type="subcellular location">
    <subcellularLocation>
        <location evidence="3">Cytoplasm</location>
    </subcellularLocation>
</comment>
<keyword evidence="18" id="KW-0472">Membrane</keyword>
<keyword evidence="9" id="KW-0479">Metal-binding</keyword>
<gene>
    <name evidence="20" type="ORF">SAMN05216207_102391</name>
</gene>
<dbReference type="EC" id="2.7.13.3" evidence="4"/>
<evidence type="ECO:0000256" key="10">
    <source>
        <dbReference type="ARBA" id="ARBA00022777"/>
    </source>
</evidence>
<evidence type="ECO:0000256" key="9">
    <source>
        <dbReference type="ARBA" id="ARBA00022723"/>
    </source>
</evidence>
<evidence type="ECO:0000256" key="1">
    <source>
        <dbReference type="ARBA" id="ARBA00000085"/>
    </source>
</evidence>
<keyword evidence="16" id="KW-0175">Coiled coil</keyword>
<dbReference type="GO" id="GO:0051539">
    <property type="term" value="F:4 iron, 4 sulfur cluster binding"/>
    <property type="evidence" value="ECO:0007669"/>
    <property type="project" value="UniProtKB-KW"/>
</dbReference>
<keyword evidence="8" id="KW-0808">Transferase</keyword>
<comment type="catalytic activity">
    <reaction evidence="1">
        <text>ATP + protein L-histidine = ADP + protein N-phospho-L-histidine.</text>
        <dbReference type="EC" id="2.7.13.3"/>
    </reaction>
</comment>
<evidence type="ECO:0000256" key="6">
    <source>
        <dbReference type="ARBA" id="ARBA00022485"/>
    </source>
</evidence>
<keyword evidence="10 20" id="KW-0418">Kinase</keyword>
<dbReference type="InterPro" id="IPR036890">
    <property type="entry name" value="HATPase_C_sf"/>
</dbReference>
<evidence type="ECO:0000256" key="14">
    <source>
        <dbReference type="ARBA" id="ARBA00024827"/>
    </source>
</evidence>
<evidence type="ECO:0000313" key="21">
    <source>
        <dbReference type="Proteomes" id="UP000199614"/>
    </source>
</evidence>
<evidence type="ECO:0000256" key="18">
    <source>
        <dbReference type="SAM" id="Phobius"/>
    </source>
</evidence>
<keyword evidence="18" id="KW-1133">Transmembrane helix</keyword>
<dbReference type="PANTHER" id="PTHR24421:SF61">
    <property type="entry name" value="OXYGEN SENSOR HISTIDINE KINASE NREB"/>
    <property type="match status" value="1"/>
</dbReference>
<evidence type="ECO:0000256" key="13">
    <source>
        <dbReference type="ARBA" id="ARBA00023014"/>
    </source>
</evidence>
<evidence type="ECO:0000256" key="15">
    <source>
        <dbReference type="ARBA" id="ARBA00030800"/>
    </source>
</evidence>
<evidence type="ECO:0000259" key="19">
    <source>
        <dbReference type="PROSITE" id="PS50109"/>
    </source>
</evidence>
<keyword evidence="13" id="KW-0411">Iron-sulfur</keyword>
<feature type="transmembrane region" description="Helical" evidence="18">
    <location>
        <begin position="164"/>
        <end position="185"/>
    </location>
</feature>
<keyword evidence="6" id="KW-0004">4Fe-4S</keyword>
<evidence type="ECO:0000256" key="11">
    <source>
        <dbReference type="ARBA" id="ARBA00023004"/>
    </source>
</evidence>
<dbReference type="CDD" id="cd16917">
    <property type="entry name" value="HATPase_UhpB-NarQ-NarX-like"/>
    <property type="match status" value="1"/>
</dbReference>
<dbReference type="GO" id="GO:0005737">
    <property type="term" value="C:cytoplasm"/>
    <property type="evidence" value="ECO:0007669"/>
    <property type="project" value="UniProtKB-SubCell"/>
</dbReference>
<feature type="region of interest" description="Disordered" evidence="17">
    <location>
        <begin position="392"/>
        <end position="411"/>
    </location>
</feature>
<comment type="cofactor">
    <cofactor evidence="2">
        <name>[4Fe-4S] cluster</name>
        <dbReference type="ChEBI" id="CHEBI:49883"/>
    </cofactor>
</comment>
<feature type="coiled-coil region" evidence="16">
    <location>
        <begin position="184"/>
        <end position="215"/>
    </location>
</feature>
<keyword evidence="21" id="KW-1185">Reference proteome</keyword>
<dbReference type="Pfam" id="PF07730">
    <property type="entry name" value="HisKA_3"/>
    <property type="match status" value="1"/>
</dbReference>
<evidence type="ECO:0000256" key="7">
    <source>
        <dbReference type="ARBA" id="ARBA00022490"/>
    </source>
</evidence>
<dbReference type="InterPro" id="IPR011712">
    <property type="entry name" value="Sig_transdc_His_kin_sub3_dim/P"/>
</dbReference>
<dbReference type="EMBL" id="FOUY01000023">
    <property type="protein sequence ID" value="SFN88511.1"/>
    <property type="molecule type" value="Genomic_DNA"/>
</dbReference>
<dbReference type="Proteomes" id="UP000199614">
    <property type="component" value="Unassembled WGS sequence"/>
</dbReference>
<evidence type="ECO:0000256" key="17">
    <source>
        <dbReference type="SAM" id="MobiDB-lite"/>
    </source>
</evidence>
<dbReference type="InterPro" id="IPR005467">
    <property type="entry name" value="His_kinase_dom"/>
</dbReference>
<evidence type="ECO:0000256" key="2">
    <source>
        <dbReference type="ARBA" id="ARBA00001966"/>
    </source>
</evidence>
<dbReference type="GO" id="GO:0000155">
    <property type="term" value="F:phosphorelay sensor kinase activity"/>
    <property type="evidence" value="ECO:0007669"/>
    <property type="project" value="InterPro"/>
</dbReference>
<feature type="transmembrane region" description="Helical" evidence="18">
    <location>
        <begin position="63"/>
        <end position="81"/>
    </location>
</feature>